<dbReference type="InterPro" id="IPR006464">
    <property type="entry name" value="AcTrfase_RimI/Ard1"/>
</dbReference>
<evidence type="ECO:0000256" key="1">
    <source>
        <dbReference type="ARBA" id="ARBA00005395"/>
    </source>
</evidence>
<keyword evidence="3 6" id="KW-0808">Transferase</keyword>
<dbReference type="InterPro" id="IPR050680">
    <property type="entry name" value="YpeA/RimI_acetyltransf"/>
</dbReference>
<dbReference type="EMBL" id="AMCI01001451">
    <property type="protein sequence ID" value="EJX05487.1"/>
    <property type="molecule type" value="Genomic_DNA"/>
</dbReference>
<evidence type="ECO:0000256" key="3">
    <source>
        <dbReference type="ARBA" id="ARBA00022679"/>
    </source>
</evidence>
<proteinExistence type="inferred from homology"/>
<dbReference type="PANTHER" id="PTHR43420">
    <property type="entry name" value="ACETYLTRANSFERASE"/>
    <property type="match status" value="1"/>
</dbReference>
<comment type="caution">
    <text evidence="6">The sequence shown here is derived from an EMBL/GenBank/DDBJ whole genome shotgun (WGS) entry which is preliminary data.</text>
</comment>
<organism evidence="6">
    <name type="scientific">gut metagenome</name>
    <dbReference type="NCBI Taxonomy" id="749906"/>
    <lineage>
        <taxon>unclassified sequences</taxon>
        <taxon>metagenomes</taxon>
        <taxon>organismal metagenomes</taxon>
    </lineage>
</organism>
<name>J9GDQ9_9ZZZZ</name>
<dbReference type="Gene3D" id="3.40.630.30">
    <property type="match status" value="1"/>
</dbReference>
<dbReference type="NCBIfam" id="TIGR01575">
    <property type="entry name" value="rimI"/>
    <property type="match status" value="1"/>
</dbReference>
<dbReference type="PANTHER" id="PTHR43420:SF51">
    <property type="entry name" value="PEPTIDYL-LYSINE N-ACETYLTRANSFERASE YIAC"/>
    <property type="match status" value="1"/>
</dbReference>
<dbReference type="PROSITE" id="PS51186">
    <property type="entry name" value="GNAT"/>
    <property type="match status" value="1"/>
</dbReference>
<evidence type="ECO:0000259" key="5">
    <source>
        <dbReference type="PROSITE" id="PS51186"/>
    </source>
</evidence>
<evidence type="ECO:0000256" key="2">
    <source>
        <dbReference type="ARBA" id="ARBA00022490"/>
    </source>
</evidence>
<keyword evidence="4 6" id="KW-0012">Acyltransferase</keyword>
<dbReference type="CDD" id="cd04301">
    <property type="entry name" value="NAT_SF"/>
    <property type="match status" value="1"/>
</dbReference>
<dbReference type="AlphaFoldDB" id="J9GDQ9"/>
<keyword evidence="2" id="KW-0963">Cytoplasm</keyword>
<accession>J9GDQ9</accession>
<gene>
    <name evidence="6" type="ORF">EVA_06405</name>
</gene>
<dbReference type="SUPFAM" id="SSF55729">
    <property type="entry name" value="Acyl-CoA N-acyltransferases (Nat)"/>
    <property type="match status" value="1"/>
</dbReference>
<protein>
    <submittedName>
        <fullName evidence="6">Ribosomal-protein-alanine acetyltransferase</fullName>
        <ecNumber evidence="6">2.3.1.-</ecNumber>
    </submittedName>
</protein>
<dbReference type="GO" id="GO:0008080">
    <property type="term" value="F:N-acetyltransferase activity"/>
    <property type="evidence" value="ECO:0007669"/>
    <property type="project" value="InterPro"/>
</dbReference>
<evidence type="ECO:0000256" key="4">
    <source>
        <dbReference type="ARBA" id="ARBA00023315"/>
    </source>
</evidence>
<feature type="domain" description="N-acetyltransferase" evidence="5">
    <location>
        <begin position="5"/>
        <end position="151"/>
    </location>
</feature>
<dbReference type="InterPro" id="IPR000182">
    <property type="entry name" value="GNAT_dom"/>
</dbReference>
<evidence type="ECO:0000313" key="6">
    <source>
        <dbReference type="EMBL" id="EJX05487.1"/>
    </source>
</evidence>
<dbReference type="Pfam" id="PF00583">
    <property type="entry name" value="Acetyltransf_1"/>
    <property type="match status" value="1"/>
</dbReference>
<dbReference type="EC" id="2.3.1.-" evidence="6"/>
<comment type="similarity">
    <text evidence="1">Belongs to the acetyltransferase family. RimI subfamily.</text>
</comment>
<reference evidence="6" key="1">
    <citation type="journal article" date="2012" name="PLoS ONE">
        <title>Gene sets for utilization of primary and secondary nutrition supplies in the distal gut of endangered iberian lynx.</title>
        <authorList>
            <person name="Alcaide M."/>
            <person name="Messina E."/>
            <person name="Richter M."/>
            <person name="Bargiela R."/>
            <person name="Peplies J."/>
            <person name="Huws S.A."/>
            <person name="Newbold C.J."/>
            <person name="Golyshin P.N."/>
            <person name="Simon M.A."/>
            <person name="Lopez G."/>
            <person name="Yakimov M.M."/>
            <person name="Ferrer M."/>
        </authorList>
    </citation>
    <scope>NUCLEOTIDE SEQUENCE</scope>
</reference>
<dbReference type="InterPro" id="IPR016181">
    <property type="entry name" value="Acyl_CoA_acyltransferase"/>
</dbReference>
<sequence>MSPRALFRGLSPEDAPLLAALEAEVEPTPWHEQDFTDVLKQQWWGSVLTDEKGGIVAWAVVMPVVDECELLTIGVRPASQGKGYGRLMLQEAIRCAREAGARCCHLEVRESNSRAINLYESSGFTRVGLRKAYYRTPAGRENAILMRADLTPEAHHAER</sequence>